<sequence>MNGATSDVNLQIAPSKHAVGGLPTDIVALRISHCRAEHAEGGAQYHLAVRHYRDCLEAAERREDARATQFFALKLASCYEQMGFAEKADEFRALASTDLGDTPLLG</sequence>
<reference evidence="1 2" key="1">
    <citation type="submission" date="2024-09" db="EMBL/GenBank/DDBJ databases">
        <authorList>
            <person name="Sun Q."/>
            <person name="Mori K."/>
        </authorList>
    </citation>
    <scope>NUCLEOTIDE SEQUENCE [LARGE SCALE GENOMIC DNA]</scope>
    <source>
        <strain evidence="1 2">JCM 13503</strain>
    </source>
</reference>
<gene>
    <name evidence="1" type="ORF">ACFFLM_24185</name>
</gene>
<evidence type="ECO:0000313" key="2">
    <source>
        <dbReference type="Proteomes" id="UP001589733"/>
    </source>
</evidence>
<keyword evidence="2" id="KW-1185">Reference proteome</keyword>
<organism evidence="1 2">
    <name type="scientific">Deinococcus oregonensis</name>
    <dbReference type="NCBI Taxonomy" id="1805970"/>
    <lineage>
        <taxon>Bacteria</taxon>
        <taxon>Thermotogati</taxon>
        <taxon>Deinococcota</taxon>
        <taxon>Deinococci</taxon>
        <taxon>Deinococcales</taxon>
        <taxon>Deinococcaceae</taxon>
        <taxon>Deinococcus</taxon>
    </lineage>
</organism>
<dbReference type="EMBL" id="JBHLYR010000079">
    <property type="protein sequence ID" value="MFB9995053.1"/>
    <property type="molecule type" value="Genomic_DNA"/>
</dbReference>
<evidence type="ECO:0008006" key="3">
    <source>
        <dbReference type="Google" id="ProtNLM"/>
    </source>
</evidence>
<comment type="caution">
    <text evidence="1">The sequence shown here is derived from an EMBL/GenBank/DDBJ whole genome shotgun (WGS) entry which is preliminary data.</text>
</comment>
<accession>A0ABV6B5L0</accession>
<protein>
    <recommendedName>
        <fullName evidence="3">Tetratricopeptide repeat protein</fullName>
    </recommendedName>
</protein>
<dbReference type="RefSeq" id="WP_380016612.1">
    <property type="nucleotide sequence ID" value="NZ_JBHLYR010000079.1"/>
</dbReference>
<proteinExistence type="predicted"/>
<dbReference type="Proteomes" id="UP001589733">
    <property type="component" value="Unassembled WGS sequence"/>
</dbReference>
<evidence type="ECO:0000313" key="1">
    <source>
        <dbReference type="EMBL" id="MFB9995053.1"/>
    </source>
</evidence>
<name>A0ABV6B5L0_9DEIO</name>